<feature type="transmembrane region" description="Helical" evidence="7">
    <location>
        <begin position="268"/>
        <end position="286"/>
    </location>
</feature>
<evidence type="ECO:0000256" key="6">
    <source>
        <dbReference type="ARBA" id="ARBA00023136"/>
    </source>
</evidence>
<keyword evidence="5 7" id="KW-1133">Transmembrane helix</keyword>
<dbReference type="HOGENOM" id="CLU_005126_9_0_2"/>
<accession>L0JYI9</accession>
<feature type="transmembrane region" description="Helical" evidence="7">
    <location>
        <begin position="117"/>
        <end position="136"/>
    </location>
</feature>
<keyword evidence="11" id="KW-1185">Reference proteome</keyword>
<evidence type="ECO:0000313" key="10">
    <source>
        <dbReference type="EMBL" id="AGB37360.1"/>
    </source>
</evidence>
<feature type="transmembrane region" description="Helical" evidence="7">
    <location>
        <begin position="88"/>
        <end position="111"/>
    </location>
</feature>
<comment type="similarity">
    <text evidence="2">Belongs to the monovalent cation:proton antiporter 2 (CPA2) transporter (TC 2.A.37) family.</text>
</comment>
<dbReference type="Pfam" id="PF02254">
    <property type="entry name" value="TrkA_N"/>
    <property type="match status" value="1"/>
</dbReference>
<feature type="transmembrane region" description="Helical" evidence="7">
    <location>
        <begin position="32"/>
        <end position="51"/>
    </location>
</feature>
<feature type="transmembrane region" description="Helical" evidence="7">
    <location>
        <begin position="6"/>
        <end position="25"/>
    </location>
</feature>
<dbReference type="OrthoDB" id="43518at2157"/>
<organism evidence="10 11">
    <name type="scientific">Natronococcus occultus SP4</name>
    <dbReference type="NCBI Taxonomy" id="694430"/>
    <lineage>
        <taxon>Archaea</taxon>
        <taxon>Methanobacteriati</taxon>
        <taxon>Methanobacteriota</taxon>
        <taxon>Stenosarchaea group</taxon>
        <taxon>Halobacteria</taxon>
        <taxon>Halobacteriales</taxon>
        <taxon>Natrialbaceae</taxon>
        <taxon>Natronococcus</taxon>
    </lineage>
</organism>
<feature type="transmembrane region" description="Helical" evidence="7">
    <location>
        <begin position="292"/>
        <end position="316"/>
    </location>
</feature>
<proteinExistence type="inferred from homology"/>
<dbReference type="KEGG" id="nou:Natoc_1553"/>
<evidence type="ECO:0000259" key="9">
    <source>
        <dbReference type="Pfam" id="PF02254"/>
    </source>
</evidence>
<dbReference type="Gene3D" id="3.40.50.720">
    <property type="entry name" value="NAD(P)-binding Rossmann-like Domain"/>
    <property type="match status" value="1"/>
</dbReference>
<gene>
    <name evidence="10" type="ORF">Natoc_1553</name>
</gene>
<evidence type="ECO:0000256" key="5">
    <source>
        <dbReference type="ARBA" id="ARBA00022989"/>
    </source>
</evidence>
<dbReference type="InterPro" id="IPR038770">
    <property type="entry name" value="Na+/solute_symporter_sf"/>
</dbReference>
<dbReference type="Pfam" id="PF00999">
    <property type="entry name" value="Na_H_Exchanger"/>
    <property type="match status" value="1"/>
</dbReference>
<keyword evidence="3" id="KW-0813">Transport</keyword>
<evidence type="ECO:0000256" key="3">
    <source>
        <dbReference type="ARBA" id="ARBA00022448"/>
    </source>
</evidence>
<sequence>MTGTVALAAEFAFIILVAIGLGYAARLTGQPVLVGYIFTGLIIGPAVFGLVTETELIDTMSELGLGFLLFLVGLQLRFEDIREIFRPIVNLTVLGTVAQTALALSVAWLLGFQPTEVLVLGLASVFGATPVIVKVLQDNDQLDTLPGRIDIGVLILQNIYLVVLLAILSSDSLESPVEILTSVGFVLVFMVLIAVFSYVAARYVLPRLFTEIAGDREVLFIVGVAWAFLFIAASDQLGLSIEMGAFIAGISLAQVPQSTQLSEEIRPITDFFMLVFFTSIGLQLTAEHLLAYWREAVIASVVLMVANFVVMAALIYREQFTLETSFIGSLNMVQVSEFSLVLGALALTQGFVDEGILGYLSLVAIITMSASTYLLNYNYRLYAIAEPYLERFKREGESDDELVARRDHAVIIGHDEITRDVLPLLREEYGEVVIIDRNPGDAEYLYDEGYDLIRGDFKFSELRAEAKLERAAFALSTSVEVDVNKTLLEATRDDAIVFAEADQIDDAFELYDRGADFVIHSTVLTQDMIEEQLRTYFTDPDSFEAVRERDYGRMHWGEPNE</sequence>
<dbReference type="PANTHER" id="PTHR42751:SF3">
    <property type="entry name" value="SODIUM_GLUTAMATE SYMPORTER"/>
    <property type="match status" value="1"/>
</dbReference>
<evidence type="ECO:0000256" key="2">
    <source>
        <dbReference type="ARBA" id="ARBA00005551"/>
    </source>
</evidence>
<dbReference type="STRING" id="694430.Natoc_1553"/>
<feature type="transmembrane region" description="Helical" evidence="7">
    <location>
        <begin position="148"/>
        <end position="167"/>
    </location>
</feature>
<dbReference type="RefSeq" id="WP_015320808.1">
    <property type="nucleotide sequence ID" value="NC_019974.1"/>
</dbReference>
<feature type="transmembrane region" description="Helical" evidence="7">
    <location>
        <begin position="217"/>
        <end position="233"/>
    </location>
</feature>
<feature type="domain" description="Cation/H+ exchanger transmembrane" evidence="8">
    <location>
        <begin position="17"/>
        <end position="369"/>
    </location>
</feature>
<evidence type="ECO:0000256" key="4">
    <source>
        <dbReference type="ARBA" id="ARBA00022692"/>
    </source>
</evidence>
<evidence type="ECO:0000256" key="1">
    <source>
        <dbReference type="ARBA" id="ARBA00004141"/>
    </source>
</evidence>
<dbReference type="InterPro" id="IPR036291">
    <property type="entry name" value="NAD(P)-bd_dom_sf"/>
</dbReference>
<dbReference type="InterPro" id="IPR006153">
    <property type="entry name" value="Cation/H_exchanger_TM"/>
</dbReference>
<protein>
    <submittedName>
        <fullName evidence="10">Kef-type K+ transport system, membrane component</fullName>
    </submittedName>
</protein>
<dbReference type="SUPFAM" id="SSF51735">
    <property type="entry name" value="NAD(P)-binding Rossmann-fold domains"/>
    <property type="match status" value="1"/>
</dbReference>
<reference evidence="10 11" key="1">
    <citation type="submission" date="2012-11" db="EMBL/GenBank/DDBJ databases">
        <title>FINISHED of Natronococcus occultus SP4, DSM 3396.</title>
        <authorList>
            <consortium name="DOE Joint Genome Institute"/>
            <person name="Eisen J."/>
            <person name="Huntemann M."/>
            <person name="Wei C.-L."/>
            <person name="Han J."/>
            <person name="Detter J.C."/>
            <person name="Han C."/>
            <person name="Tapia R."/>
            <person name="Chen A."/>
            <person name="Kyrpides N."/>
            <person name="Mavromatis K."/>
            <person name="Markowitz V."/>
            <person name="Szeto E."/>
            <person name="Ivanova N."/>
            <person name="Mikhailova N."/>
            <person name="Ovchinnikova G."/>
            <person name="Pagani I."/>
            <person name="Pati A."/>
            <person name="Goodwin L."/>
            <person name="Nordberg H.P."/>
            <person name="Cantor M.N."/>
            <person name="Hua S.X."/>
            <person name="Woyke T."/>
            <person name="Eisen J."/>
            <person name="Klenk H.-P."/>
            <person name="Klenk H.-P."/>
        </authorList>
    </citation>
    <scope>NUCLEOTIDE SEQUENCE [LARGE SCALE GENOMIC DNA]</scope>
    <source>
        <strain evidence="10 11">SP4</strain>
    </source>
</reference>
<dbReference type="GeneID" id="14404637"/>
<dbReference type="eggNOG" id="arCOG01955">
    <property type="taxonomic scope" value="Archaea"/>
</dbReference>
<feature type="transmembrane region" description="Helical" evidence="7">
    <location>
        <begin position="356"/>
        <end position="375"/>
    </location>
</feature>
<evidence type="ECO:0000256" key="7">
    <source>
        <dbReference type="SAM" id="Phobius"/>
    </source>
</evidence>
<keyword evidence="4 7" id="KW-0812">Transmembrane</keyword>
<dbReference type="GO" id="GO:0015297">
    <property type="term" value="F:antiporter activity"/>
    <property type="evidence" value="ECO:0007669"/>
    <property type="project" value="InterPro"/>
</dbReference>
<evidence type="ECO:0000313" key="11">
    <source>
        <dbReference type="Proteomes" id="UP000010878"/>
    </source>
</evidence>
<dbReference type="GO" id="GO:1902600">
    <property type="term" value="P:proton transmembrane transport"/>
    <property type="evidence" value="ECO:0007669"/>
    <property type="project" value="InterPro"/>
</dbReference>
<feature type="transmembrane region" description="Helical" evidence="7">
    <location>
        <begin position="179"/>
        <end position="205"/>
    </location>
</feature>
<feature type="transmembrane region" description="Helical" evidence="7">
    <location>
        <begin position="57"/>
        <end position="76"/>
    </location>
</feature>
<dbReference type="EMBL" id="CP003929">
    <property type="protein sequence ID" value="AGB37360.1"/>
    <property type="molecule type" value="Genomic_DNA"/>
</dbReference>
<comment type="subcellular location">
    <subcellularLocation>
        <location evidence="1">Membrane</location>
        <topology evidence="1">Multi-pass membrane protein</topology>
    </subcellularLocation>
</comment>
<dbReference type="Gene3D" id="1.20.1530.20">
    <property type="match status" value="1"/>
</dbReference>
<dbReference type="PANTHER" id="PTHR42751">
    <property type="entry name" value="SODIUM/HYDROGEN EXCHANGER FAMILY/TRKA DOMAIN PROTEIN"/>
    <property type="match status" value="1"/>
</dbReference>
<keyword evidence="6 7" id="KW-0472">Membrane</keyword>
<dbReference type="GO" id="GO:0006813">
    <property type="term" value="P:potassium ion transport"/>
    <property type="evidence" value="ECO:0007669"/>
    <property type="project" value="InterPro"/>
</dbReference>
<dbReference type="AlphaFoldDB" id="L0JYI9"/>
<feature type="domain" description="RCK N-terminal" evidence="9">
    <location>
        <begin position="410"/>
        <end position="520"/>
    </location>
</feature>
<dbReference type="Proteomes" id="UP000010878">
    <property type="component" value="Chromosome"/>
</dbReference>
<dbReference type="GO" id="GO:0016020">
    <property type="term" value="C:membrane"/>
    <property type="evidence" value="ECO:0007669"/>
    <property type="project" value="UniProtKB-SubCell"/>
</dbReference>
<name>L0JYI9_9EURY</name>
<dbReference type="InterPro" id="IPR003148">
    <property type="entry name" value="RCK_N"/>
</dbReference>
<evidence type="ECO:0000259" key="8">
    <source>
        <dbReference type="Pfam" id="PF00999"/>
    </source>
</evidence>